<feature type="transmembrane region" description="Helical" evidence="1">
    <location>
        <begin position="99"/>
        <end position="116"/>
    </location>
</feature>
<dbReference type="AlphaFoldDB" id="A0AAD2D418"/>
<evidence type="ECO:0000313" key="2">
    <source>
        <dbReference type="EMBL" id="CAI2379567.1"/>
    </source>
</evidence>
<sequence length="122" mass="13856">MSLNSSYSSLVTLASFSSLFSFSLMILSMRVLLACSFLSSRTCTFFSWASFWVLLSSSSLLGTRAFPFGLPSLIEMLDIFLHIGFMLDPFGFDIRLEMFLNLFFELLELSVFFLWSRSGATF</sequence>
<dbReference type="Proteomes" id="UP001295684">
    <property type="component" value="Unassembled WGS sequence"/>
</dbReference>
<accession>A0AAD2D418</accession>
<feature type="transmembrane region" description="Helical" evidence="1">
    <location>
        <begin position="45"/>
        <end position="62"/>
    </location>
</feature>
<keyword evidence="1" id="KW-1133">Transmembrane helix</keyword>
<gene>
    <name evidence="2" type="ORF">ECRASSUSDP1_LOCUS20977</name>
</gene>
<proteinExistence type="predicted"/>
<evidence type="ECO:0000313" key="3">
    <source>
        <dbReference type="Proteomes" id="UP001295684"/>
    </source>
</evidence>
<comment type="caution">
    <text evidence="2">The sequence shown here is derived from an EMBL/GenBank/DDBJ whole genome shotgun (WGS) entry which is preliminary data.</text>
</comment>
<feature type="transmembrane region" description="Helical" evidence="1">
    <location>
        <begin position="12"/>
        <end position="33"/>
    </location>
</feature>
<keyword evidence="1" id="KW-0812">Transmembrane</keyword>
<name>A0AAD2D418_EUPCR</name>
<keyword evidence="3" id="KW-1185">Reference proteome</keyword>
<reference evidence="2" key="1">
    <citation type="submission" date="2023-07" db="EMBL/GenBank/DDBJ databases">
        <authorList>
            <consortium name="AG Swart"/>
            <person name="Singh M."/>
            <person name="Singh A."/>
            <person name="Seah K."/>
            <person name="Emmerich C."/>
        </authorList>
    </citation>
    <scope>NUCLEOTIDE SEQUENCE</scope>
    <source>
        <strain evidence="2">DP1</strain>
    </source>
</reference>
<organism evidence="2 3">
    <name type="scientific">Euplotes crassus</name>
    <dbReference type="NCBI Taxonomy" id="5936"/>
    <lineage>
        <taxon>Eukaryota</taxon>
        <taxon>Sar</taxon>
        <taxon>Alveolata</taxon>
        <taxon>Ciliophora</taxon>
        <taxon>Intramacronucleata</taxon>
        <taxon>Spirotrichea</taxon>
        <taxon>Hypotrichia</taxon>
        <taxon>Euplotida</taxon>
        <taxon>Euplotidae</taxon>
        <taxon>Moneuplotes</taxon>
    </lineage>
</organism>
<dbReference type="EMBL" id="CAMPGE010021419">
    <property type="protein sequence ID" value="CAI2379567.1"/>
    <property type="molecule type" value="Genomic_DNA"/>
</dbReference>
<keyword evidence="1" id="KW-0472">Membrane</keyword>
<protein>
    <submittedName>
        <fullName evidence="2">Uncharacterized protein</fullName>
    </submittedName>
</protein>
<evidence type="ECO:0000256" key="1">
    <source>
        <dbReference type="SAM" id="Phobius"/>
    </source>
</evidence>